<dbReference type="Proteomes" id="UP001597296">
    <property type="component" value="Unassembled WGS sequence"/>
</dbReference>
<dbReference type="PROSITE" id="PS51278">
    <property type="entry name" value="GATASE_TYPE_2"/>
    <property type="match status" value="1"/>
</dbReference>
<dbReference type="InterPro" id="IPR033738">
    <property type="entry name" value="AsnB_N"/>
</dbReference>
<evidence type="ECO:0000256" key="3">
    <source>
        <dbReference type="ARBA" id="ARBA00012737"/>
    </source>
</evidence>
<sequence>MCGIAGFAGAGDAAVLAAMAASIAHRGPDGAGSLIDESARVFLAHRRLAILDPTRGAQPLGNEDGSVVVVFNGEIYNHHQLRRTLIGRGHRFVTDHCDTEVLVHGWEEWGEDLPGRLDGMFAFALWDRRRHLLFLARDRFGKKPLYYAAGGDAFVFGSELTALLRHPAVDDAADRLALKKLFAYGFIPAPLTRYRAVRKLPGGHWLRCDLGDGGIEQREYWRFRLAPDPALARRGIDDLAEELRTLFSDAVARRLESDVPLGALLSGGVDSSAVVWAMAQHLPPERIETFAMGFDEPSFDESAYAQTMAEAVGSRHHRDVCRLEEARDGLVPLLSRLDEPIADSSVLPTWRVCRFAAGRVKVALTGDGGDELFAGYDPFLALAPTRAWRAVVPGAVSGWCAGLAGHLPRSDANMSLDFKIRRWLGGVRAAPACWIPTWMAPLALDEIARLFGEPAPAEEVYAEALAAWDAAGADHPVDRALEYFTRLYLQDDILVKSDRASMLNGLELRSPFLDAAVVDFAARLPRRFKLHRGERKRLLKRAFAGRVPDSLLRRRKKGFGMPIGAWLRRLDPPPAGRLPELDESWLAARWERHRRNESDERLALFCWLALAHAGTETT</sequence>
<dbReference type="CDD" id="cd00712">
    <property type="entry name" value="AsnB"/>
    <property type="match status" value="1"/>
</dbReference>
<dbReference type="InterPro" id="IPR006426">
    <property type="entry name" value="Asn_synth_AEB"/>
</dbReference>
<evidence type="ECO:0000313" key="10">
    <source>
        <dbReference type="Proteomes" id="UP001597296"/>
    </source>
</evidence>
<comment type="pathway">
    <text evidence="1">Amino-acid biosynthesis; L-asparagine biosynthesis; L-asparagine from L-aspartate (L-Gln route): step 1/1.</text>
</comment>
<dbReference type="EC" id="6.3.5.4" evidence="3"/>
<keyword evidence="6" id="KW-0315">Glutamine amidotransferase</keyword>
<dbReference type="PANTHER" id="PTHR43284:SF1">
    <property type="entry name" value="ASPARAGINE SYNTHETASE"/>
    <property type="match status" value="1"/>
</dbReference>
<proteinExistence type="inferred from homology"/>
<reference evidence="10" key="1">
    <citation type="journal article" date="2019" name="Int. J. Syst. Evol. Microbiol.">
        <title>The Global Catalogue of Microorganisms (GCM) 10K type strain sequencing project: providing services to taxonomists for standard genome sequencing and annotation.</title>
        <authorList>
            <consortium name="The Broad Institute Genomics Platform"/>
            <consortium name="The Broad Institute Genome Sequencing Center for Infectious Disease"/>
            <person name="Wu L."/>
            <person name="Ma J."/>
        </authorList>
    </citation>
    <scope>NUCLEOTIDE SEQUENCE [LARGE SCALE GENOMIC DNA]</scope>
    <source>
        <strain evidence="10">KCTC 15012</strain>
    </source>
</reference>
<comment type="similarity">
    <text evidence="2">Belongs to the asparagine synthetase family.</text>
</comment>
<keyword evidence="4" id="KW-0547">Nucleotide-binding</keyword>
<dbReference type="PANTHER" id="PTHR43284">
    <property type="entry name" value="ASPARAGINE SYNTHETASE (GLUTAMINE-HYDROLYZING)"/>
    <property type="match status" value="1"/>
</dbReference>
<dbReference type="RefSeq" id="WP_377316773.1">
    <property type="nucleotide sequence ID" value="NZ_JBHUIY010000022.1"/>
</dbReference>
<comment type="catalytic activity">
    <reaction evidence="7">
        <text>L-aspartate + L-glutamine + ATP + H2O = L-asparagine + L-glutamate + AMP + diphosphate + H(+)</text>
        <dbReference type="Rhea" id="RHEA:12228"/>
        <dbReference type="ChEBI" id="CHEBI:15377"/>
        <dbReference type="ChEBI" id="CHEBI:15378"/>
        <dbReference type="ChEBI" id="CHEBI:29985"/>
        <dbReference type="ChEBI" id="CHEBI:29991"/>
        <dbReference type="ChEBI" id="CHEBI:30616"/>
        <dbReference type="ChEBI" id="CHEBI:33019"/>
        <dbReference type="ChEBI" id="CHEBI:58048"/>
        <dbReference type="ChEBI" id="CHEBI:58359"/>
        <dbReference type="ChEBI" id="CHEBI:456215"/>
        <dbReference type="EC" id="6.3.5.4"/>
    </reaction>
</comment>
<dbReference type="EMBL" id="JBHUIY010000022">
    <property type="protein sequence ID" value="MFD2234501.1"/>
    <property type="molecule type" value="Genomic_DNA"/>
</dbReference>
<evidence type="ECO:0000256" key="6">
    <source>
        <dbReference type="ARBA" id="ARBA00022962"/>
    </source>
</evidence>
<keyword evidence="9" id="KW-0436">Ligase</keyword>
<gene>
    <name evidence="9" type="primary">asnB</name>
    <name evidence="9" type="ORF">ACFSNB_11855</name>
</gene>
<feature type="domain" description="Glutamine amidotransferase type-2" evidence="8">
    <location>
        <begin position="2"/>
        <end position="211"/>
    </location>
</feature>
<accession>A0ABW5CE43</accession>
<comment type="caution">
    <text evidence="9">The sequence shown here is derived from an EMBL/GenBank/DDBJ whole genome shotgun (WGS) entry which is preliminary data.</text>
</comment>
<protein>
    <recommendedName>
        <fullName evidence="3">asparagine synthase (glutamine-hydrolyzing)</fullName>
        <ecNumber evidence="3">6.3.5.4</ecNumber>
    </recommendedName>
</protein>
<evidence type="ECO:0000256" key="5">
    <source>
        <dbReference type="ARBA" id="ARBA00022840"/>
    </source>
</evidence>
<dbReference type="NCBIfam" id="TIGR01536">
    <property type="entry name" value="asn_synth_AEB"/>
    <property type="match status" value="1"/>
</dbReference>
<organism evidence="9 10">
    <name type="scientific">Phaeospirillum tilakii</name>
    <dbReference type="NCBI Taxonomy" id="741673"/>
    <lineage>
        <taxon>Bacteria</taxon>
        <taxon>Pseudomonadati</taxon>
        <taxon>Pseudomonadota</taxon>
        <taxon>Alphaproteobacteria</taxon>
        <taxon>Rhodospirillales</taxon>
        <taxon>Rhodospirillaceae</taxon>
        <taxon>Phaeospirillum</taxon>
    </lineage>
</organism>
<evidence type="ECO:0000259" key="8">
    <source>
        <dbReference type="PROSITE" id="PS51278"/>
    </source>
</evidence>
<dbReference type="InterPro" id="IPR029055">
    <property type="entry name" value="Ntn_hydrolases_N"/>
</dbReference>
<evidence type="ECO:0000256" key="4">
    <source>
        <dbReference type="ARBA" id="ARBA00022741"/>
    </source>
</evidence>
<evidence type="ECO:0000256" key="1">
    <source>
        <dbReference type="ARBA" id="ARBA00005187"/>
    </source>
</evidence>
<evidence type="ECO:0000313" key="9">
    <source>
        <dbReference type="EMBL" id="MFD2234501.1"/>
    </source>
</evidence>
<dbReference type="InterPro" id="IPR017932">
    <property type="entry name" value="GATase_2_dom"/>
</dbReference>
<keyword evidence="5" id="KW-0067">ATP-binding</keyword>
<dbReference type="GO" id="GO:0004066">
    <property type="term" value="F:asparagine synthase (glutamine-hydrolyzing) activity"/>
    <property type="evidence" value="ECO:0007669"/>
    <property type="project" value="UniProtKB-EC"/>
</dbReference>
<dbReference type="Pfam" id="PF00733">
    <property type="entry name" value="Asn_synthase"/>
    <property type="match status" value="1"/>
</dbReference>
<dbReference type="SUPFAM" id="SSF56235">
    <property type="entry name" value="N-terminal nucleophile aminohydrolases (Ntn hydrolases)"/>
    <property type="match status" value="1"/>
</dbReference>
<dbReference type="InterPro" id="IPR001962">
    <property type="entry name" value="Asn_synthase"/>
</dbReference>
<dbReference type="Pfam" id="PF13537">
    <property type="entry name" value="GATase_7"/>
    <property type="match status" value="1"/>
</dbReference>
<dbReference type="InterPro" id="IPR014729">
    <property type="entry name" value="Rossmann-like_a/b/a_fold"/>
</dbReference>
<dbReference type="Gene3D" id="3.60.20.10">
    <property type="entry name" value="Glutamine Phosphoribosylpyrophosphate, subunit 1, domain 1"/>
    <property type="match status" value="1"/>
</dbReference>
<name>A0ABW5CE43_9PROT</name>
<keyword evidence="10" id="KW-1185">Reference proteome</keyword>
<dbReference type="InterPro" id="IPR051786">
    <property type="entry name" value="ASN_synthetase/amidase"/>
</dbReference>
<evidence type="ECO:0000256" key="2">
    <source>
        <dbReference type="ARBA" id="ARBA00005752"/>
    </source>
</evidence>
<dbReference type="CDD" id="cd01991">
    <property type="entry name" value="Asn_synthase_B_C"/>
    <property type="match status" value="1"/>
</dbReference>
<dbReference type="PIRSF" id="PIRSF001589">
    <property type="entry name" value="Asn_synthetase_glu-h"/>
    <property type="match status" value="1"/>
</dbReference>
<dbReference type="Gene3D" id="3.40.50.620">
    <property type="entry name" value="HUPs"/>
    <property type="match status" value="1"/>
</dbReference>
<dbReference type="SUPFAM" id="SSF52402">
    <property type="entry name" value="Adenine nucleotide alpha hydrolases-like"/>
    <property type="match status" value="1"/>
</dbReference>
<evidence type="ECO:0000256" key="7">
    <source>
        <dbReference type="ARBA" id="ARBA00048741"/>
    </source>
</evidence>